<keyword evidence="3" id="KW-1185">Reference proteome</keyword>
<protein>
    <submittedName>
        <fullName evidence="2">Uncharacterized protein</fullName>
    </submittedName>
</protein>
<feature type="chain" id="PRO_5043743346" evidence="1">
    <location>
        <begin position="22"/>
        <end position="313"/>
    </location>
</feature>
<accession>A0AAW0CLR0</accession>
<dbReference type="Proteomes" id="UP001362999">
    <property type="component" value="Unassembled WGS sequence"/>
</dbReference>
<sequence>MKTYTPLAVVGLLHLARSGHALPLNIVVAVSSPAAASPPVNSDPGSFADGSSATSSAFAAAIPSVAADVSSAVAPFSAIDSAVSAAFSGGAEVVSDAPVAALRVRVPPSHAMAFSGPVGSFAADAAFPSASLVPHAANVVAVTSAVSDLATFLNHVSPTTTVKQSRPHVDAVDTTLSRLNRVGVKLTQADVNSISAVFMTLLDSVDQLDATGNFVSRPVAKNLKTLSSPLLHYAKVWGGNGSAQRLVAAISELKNENPFVPHVKQVSGYERLKDPETFTECKGLRTRNSEKSPNPSEITLNSSDLAQAAAELL</sequence>
<keyword evidence="1" id="KW-0732">Signal</keyword>
<evidence type="ECO:0000313" key="3">
    <source>
        <dbReference type="Proteomes" id="UP001362999"/>
    </source>
</evidence>
<evidence type="ECO:0000256" key="1">
    <source>
        <dbReference type="SAM" id="SignalP"/>
    </source>
</evidence>
<evidence type="ECO:0000313" key="2">
    <source>
        <dbReference type="EMBL" id="KAK7039456.1"/>
    </source>
</evidence>
<feature type="signal peptide" evidence="1">
    <location>
        <begin position="1"/>
        <end position="21"/>
    </location>
</feature>
<dbReference type="AlphaFoldDB" id="A0AAW0CLR0"/>
<gene>
    <name evidence="2" type="ORF">R3P38DRAFT_2769578</name>
</gene>
<proteinExistence type="predicted"/>
<reference evidence="2 3" key="1">
    <citation type="journal article" date="2024" name="J Genomics">
        <title>Draft genome sequencing and assembly of Favolaschia claudopus CIRM-BRFM 2984 isolated from oak limbs.</title>
        <authorList>
            <person name="Navarro D."/>
            <person name="Drula E."/>
            <person name="Chaduli D."/>
            <person name="Cazenave R."/>
            <person name="Ahrendt S."/>
            <person name="Wang J."/>
            <person name="Lipzen A."/>
            <person name="Daum C."/>
            <person name="Barry K."/>
            <person name="Grigoriev I.V."/>
            <person name="Favel A."/>
            <person name="Rosso M.N."/>
            <person name="Martin F."/>
        </authorList>
    </citation>
    <scope>NUCLEOTIDE SEQUENCE [LARGE SCALE GENOMIC DNA]</scope>
    <source>
        <strain evidence="2 3">CIRM-BRFM 2984</strain>
    </source>
</reference>
<name>A0AAW0CLR0_9AGAR</name>
<comment type="caution">
    <text evidence="2">The sequence shown here is derived from an EMBL/GenBank/DDBJ whole genome shotgun (WGS) entry which is preliminary data.</text>
</comment>
<organism evidence="2 3">
    <name type="scientific">Favolaschia claudopus</name>
    <dbReference type="NCBI Taxonomy" id="2862362"/>
    <lineage>
        <taxon>Eukaryota</taxon>
        <taxon>Fungi</taxon>
        <taxon>Dikarya</taxon>
        <taxon>Basidiomycota</taxon>
        <taxon>Agaricomycotina</taxon>
        <taxon>Agaricomycetes</taxon>
        <taxon>Agaricomycetidae</taxon>
        <taxon>Agaricales</taxon>
        <taxon>Marasmiineae</taxon>
        <taxon>Mycenaceae</taxon>
        <taxon>Favolaschia</taxon>
    </lineage>
</organism>
<dbReference type="EMBL" id="JAWWNJ010000016">
    <property type="protein sequence ID" value="KAK7039456.1"/>
    <property type="molecule type" value="Genomic_DNA"/>
</dbReference>